<comment type="caution">
    <text evidence="1">The sequence shown here is derived from an EMBL/GenBank/DDBJ whole genome shotgun (WGS) entry which is preliminary data.</text>
</comment>
<organism evidence="1 2">
    <name type="scientific">Persea americana</name>
    <name type="common">Avocado</name>
    <dbReference type="NCBI Taxonomy" id="3435"/>
    <lineage>
        <taxon>Eukaryota</taxon>
        <taxon>Viridiplantae</taxon>
        <taxon>Streptophyta</taxon>
        <taxon>Embryophyta</taxon>
        <taxon>Tracheophyta</taxon>
        <taxon>Spermatophyta</taxon>
        <taxon>Magnoliopsida</taxon>
        <taxon>Magnoliidae</taxon>
        <taxon>Laurales</taxon>
        <taxon>Lauraceae</taxon>
        <taxon>Persea</taxon>
    </lineage>
</organism>
<gene>
    <name evidence="1" type="ORF">MRB53_014092</name>
</gene>
<reference evidence="1 2" key="1">
    <citation type="journal article" date="2022" name="Hortic Res">
        <title>A haplotype resolved chromosomal level avocado genome allows analysis of novel avocado genes.</title>
        <authorList>
            <person name="Nath O."/>
            <person name="Fletcher S.J."/>
            <person name="Hayward A."/>
            <person name="Shaw L.M."/>
            <person name="Masouleh A.K."/>
            <person name="Furtado A."/>
            <person name="Henry R.J."/>
            <person name="Mitter N."/>
        </authorList>
    </citation>
    <scope>NUCLEOTIDE SEQUENCE [LARGE SCALE GENOMIC DNA]</scope>
    <source>
        <strain evidence="2">cv. Hass</strain>
    </source>
</reference>
<accession>A0ACC2KA05</accession>
<dbReference type="Proteomes" id="UP001234297">
    <property type="component" value="Chromosome 4"/>
</dbReference>
<evidence type="ECO:0000313" key="1">
    <source>
        <dbReference type="EMBL" id="KAJ8617906.1"/>
    </source>
</evidence>
<sequence length="187" mass="21676">MILKEKVDVLFGLPKDEGMLPFEDRFLSLEEPSSLDVVLHELIGNCPRKIVVRGVKVVCLIVIYHSVQGYVDSSHGIYFRFFVHRLLLCLVVGVLLPDGHWVINAFWANLFCHVLRRTCHPCFVPIVAYLYCSLWWRMKQEPNFMGLTVVLQAWLFEHFYGLAREPLAGAIPNQKSVQFYWNLEVVP</sequence>
<dbReference type="EMBL" id="CM056812">
    <property type="protein sequence ID" value="KAJ8617906.1"/>
    <property type="molecule type" value="Genomic_DNA"/>
</dbReference>
<proteinExistence type="predicted"/>
<protein>
    <submittedName>
        <fullName evidence="1">Uncharacterized protein</fullName>
    </submittedName>
</protein>
<name>A0ACC2KA05_PERAE</name>
<evidence type="ECO:0000313" key="2">
    <source>
        <dbReference type="Proteomes" id="UP001234297"/>
    </source>
</evidence>
<keyword evidence="2" id="KW-1185">Reference proteome</keyword>